<dbReference type="PANTHER" id="PTHR32552">
    <property type="entry name" value="FERRICHROME IRON RECEPTOR-RELATED"/>
    <property type="match status" value="1"/>
</dbReference>
<dbReference type="RefSeq" id="WP_007684809.1">
    <property type="nucleotide sequence ID" value="NZ_CP013070.1"/>
</dbReference>
<evidence type="ECO:0000259" key="15">
    <source>
        <dbReference type="Pfam" id="PF07715"/>
    </source>
</evidence>
<evidence type="ECO:0000256" key="13">
    <source>
        <dbReference type="SAM" id="SignalP"/>
    </source>
</evidence>
<feature type="chain" id="PRO_5009860106" evidence="13">
    <location>
        <begin position="27"/>
        <end position="786"/>
    </location>
</feature>
<keyword evidence="3 11" id="KW-1134">Transmembrane beta strand</keyword>
<keyword evidence="7" id="KW-0406">Ion transport</keyword>
<reference evidence="16 17" key="1">
    <citation type="journal article" date="2012" name="J. Bacteriol.">
        <title>Genome sequence of Sphingobium indicum B90A, a hexachlorocyclohexane-degrading bacterium.</title>
        <authorList>
            <person name="Anand S."/>
            <person name="Sangwan N."/>
            <person name="Lata P."/>
            <person name="Kaur J."/>
            <person name="Dua A."/>
            <person name="Singh A.K."/>
            <person name="Verma M."/>
            <person name="Kaur J."/>
            <person name="Khurana J.P."/>
            <person name="Khurana P."/>
            <person name="Mathur S."/>
            <person name="Lal R."/>
        </authorList>
    </citation>
    <scope>NUCLEOTIDE SEQUENCE [LARGE SCALE GENOMIC DNA]</scope>
    <source>
        <strain evidence="17">DSM 16412 / CCM 7286 / MTCC 6364 / B90A</strain>
    </source>
</reference>
<proteinExistence type="inferred from homology"/>
<evidence type="ECO:0000256" key="9">
    <source>
        <dbReference type="ARBA" id="ARBA00023136"/>
    </source>
</evidence>
<dbReference type="InterPro" id="IPR012910">
    <property type="entry name" value="Plug_dom"/>
</dbReference>
<dbReference type="Pfam" id="PF07715">
    <property type="entry name" value="Plug"/>
    <property type="match status" value="1"/>
</dbReference>
<dbReference type="Proteomes" id="UP000004550">
    <property type="component" value="Chromosome"/>
</dbReference>
<comment type="subcellular location">
    <subcellularLocation>
        <location evidence="1 11">Cell outer membrane</location>
        <topology evidence="1 11">Multi-pass membrane protein</topology>
    </subcellularLocation>
</comment>
<keyword evidence="9 11" id="KW-0472">Membrane</keyword>
<organism evidence="16 17">
    <name type="scientific">Sphingobium indicum (strain DSM 16412 / CCM 7286 / MTCC 6364 / B90A)</name>
    <dbReference type="NCBI Taxonomy" id="861109"/>
    <lineage>
        <taxon>Bacteria</taxon>
        <taxon>Pseudomonadati</taxon>
        <taxon>Pseudomonadota</taxon>
        <taxon>Alphaproteobacteria</taxon>
        <taxon>Sphingomonadales</taxon>
        <taxon>Sphingomonadaceae</taxon>
        <taxon>Sphingobium</taxon>
    </lineage>
</organism>
<evidence type="ECO:0000256" key="10">
    <source>
        <dbReference type="ARBA" id="ARBA00023237"/>
    </source>
</evidence>
<evidence type="ECO:0000313" key="17">
    <source>
        <dbReference type="Proteomes" id="UP000004550"/>
    </source>
</evidence>
<evidence type="ECO:0000256" key="4">
    <source>
        <dbReference type="ARBA" id="ARBA00022496"/>
    </source>
</evidence>
<keyword evidence="16" id="KW-0675">Receptor</keyword>
<feature type="signal peptide" evidence="13">
    <location>
        <begin position="1"/>
        <end position="26"/>
    </location>
</feature>
<evidence type="ECO:0000256" key="6">
    <source>
        <dbReference type="ARBA" id="ARBA00023004"/>
    </source>
</evidence>
<dbReference type="PANTHER" id="PTHR32552:SF81">
    <property type="entry name" value="TONB-DEPENDENT OUTER MEMBRANE RECEPTOR"/>
    <property type="match status" value="1"/>
</dbReference>
<keyword evidence="2 11" id="KW-0813">Transport</keyword>
<dbReference type="Gene3D" id="2.40.170.20">
    <property type="entry name" value="TonB-dependent receptor, beta-barrel domain"/>
    <property type="match status" value="1"/>
</dbReference>
<keyword evidence="4" id="KW-0410">Iron transport</keyword>
<evidence type="ECO:0000256" key="1">
    <source>
        <dbReference type="ARBA" id="ARBA00004571"/>
    </source>
</evidence>
<accession>A0A1L5BNX9</accession>
<evidence type="ECO:0000256" key="12">
    <source>
        <dbReference type="RuleBase" id="RU003357"/>
    </source>
</evidence>
<sequence>MNGKRRLAHRVPKLALLAGLCLPAMAAAQDDAGSGGIQDIVVTAQKRAENVQDIPIAINALGGEALAERRIADPTDLVRQFPNLSFKQSSAVNAGISIRGVGTQNFHLTAQQAVGQYLDEVSLVTPFSSTFGLFDLERVEILRGPQNTLFGRNTTGGAINYVSRRPDAGEGFNGYARINAGRFDRVDVEGAIGLPLTDTLAIRVAGQVQTRDGVFRDVSTGAKIGSTKRYSGRFGIGWQPDKDTELLLSGHVGYNRGSRLPRKAVGRFLPDGVTPCPANDLGVEQFERVNNCVSTGKGGLTFNPSLSRWRDAYDAGSNLADVDFEGGSLRLRHDFGGFSLTAISAFDRTKILYAEEGGGLPYAQFQVFQDAVYDVYSQEVRLASDTAGPLKWIAGAYWSYEKDSLATIVRNNFAGPPTLAVVPMVAIDQKAEIASFYGQIDYALTDRLDVSAGLRWTNDRRQGLRDVITALDSVTGLPGAARLPADFFFSRGFLTGLAANFTLPCAAGVVGCRGPLTPLKQDVSKLAGKISAHYELATDVMAYLSYSRGFKSGSFDIRAQGVFNGTGNTPVRPETLDAYELGLKSRLFDRRVQINVAAFRYDWKDLQTFGQVPVLGPAFINLPKARLTGVEAEAKIAPGGGFELDLAGAFLDTEVIDVGALTPQTALKGAPLQQSPRWSFNGAASQTVELGDNRLTGRISGRYVGTQYNELTKARSGYIDPSFFVDASIGFDFGRDRRHQISFYADNLTSEKTCLRKEPFDGLSNTNTCVPNEGTVLYGVTLSTRW</sequence>
<evidence type="ECO:0000256" key="7">
    <source>
        <dbReference type="ARBA" id="ARBA00023065"/>
    </source>
</evidence>
<evidence type="ECO:0000313" key="16">
    <source>
        <dbReference type="EMBL" id="APL94487.1"/>
    </source>
</evidence>
<dbReference type="InterPro" id="IPR036942">
    <property type="entry name" value="Beta-barrel_TonB_sf"/>
</dbReference>
<evidence type="ECO:0000256" key="5">
    <source>
        <dbReference type="ARBA" id="ARBA00022692"/>
    </source>
</evidence>
<dbReference type="PROSITE" id="PS52016">
    <property type="entry name" value="TONB_DEPENDENT_REC_3"/>
    <property type="match status" value="1"/>
</dbReference>
<evidence type="ECO:0000256" key="11">
    <source>
        <dbReference type="PROSITE-ProRule" id="PRU01360"/>
    </source>
</evidence>
<keyword evidence="10 11" id="KW-0998">Cell outer membrane</keyword>
<feature type="domain" description="TonB-dependent receptor plug" evidence="15">
    <location>
        <begin position="51"/>
        <end position="158"/>
    </location>
</feature>
<keyword evidence="6" id="KW-0408">Iron</keyword>
<gene>
    <name evidence="16" type="ORF">SIDU_08235</name>
</gene>
<keyword evidence="13" id="KW-0732">Signal</keyword>
<dbReference type="KEGG" id="sinb:SIDU_08235"/>
<dbReference type="AlphaFoldDB" id="A0A1L5BNX9"/>
<dbReference type="GO" id="GO:0006826">
    <property type="term" value="P:iron ion transport"/>
    <property type="evidence" value="ECO:0007669"/>
    <property type="project" value="UniProtKB-KW"/>
</dbReference>
<dbReference type="EMBL" id="CP013070">
    <property type="protein sequence ID" value="APL94487.1"/>
    <property type="molecule type" value="Genomic_DNA"/>
</dbReference>
<evidence type="ECO:0000259" key="14">
    <source>
        <dbReference type="Pfam" id="PF00593"/>
    </source>
</evidence>
<feature type="domain" description="TonB-dependent receptor-like beta-barrel" evidence="14">
    <location>
        <begin position="299"/>
        <end position="748"/>
    </location>
</feature>
<evidence type="ECO:0000256" key="8">
    <source>
        <dbReference type="ARBA" id="ARBA00023077"/>
    </source>
</evidence>
<protein>
    <submittedName>
        <fullName evidence="16">TonB-dependent receptor</fullName>
    </submittedName>
</protein>
<dbReference type="SUPFAM" id="SSF56935">
    <property type="entry name" value="Porins"/>
    <property type="match status" value="1"/>
</dbReference>
<evidence type="ECO:0000256" key="3">
    <source>
        <dbReference type="ARBA" id="ARBA00022452"/>
    </source>
</evidence>
<comment type="similarity">
    <text evidence="11 12">Belongs to the TonB-dependent receptor family.</text>
</comment>
<keyword evidence="8 12" id="KW-0798">TonB box</keyword>
<keyword evidence="5 11" id="KW-0812">Transmembrane</keyword>
<evidence type="ECO:0000256" key="2">
    <source>
        <dbReference type="ARBA" id="ARBA00022448"/>
    </source>
</evidence>
<dbReference type="InterPro" id="IPR039426">
    <property type="entry name" value="TonB-dep_rcpt-like"/>
</dbReference>
<dbReference type="Pfam" id="PF00593">
    <property type="entry name" value="TonB_dep_Rec_b-barrel"/>
    <property type="match status" value="1"/>
</dbReference>
<name>A0A1L5BNX9_SPHIB</name>
<dbReference type="InterPro" id="IPR000531">
    <property type="entry name" value="Beta-barrel_TonB"/>
</dbReference>
<dbReference type="GO" id="GO:0009279">
    <property type="term" value="C:cell outer membrane"/>
    <property type="evidence" value="ECO:0007669"/>
    <property type="project" value="UniProtKB-SubCell"/>
</dbReference>